<gene>
    <name evidence="1" type="ORF">NTG6680_1913</name>
</gene>
<keyword evidence="2" id="KW-1185">Reference proteome</keyword>
<evidence type="ECO:0000313" key="2">
    <source>
        <dbReference type="Proteomes" id="UP000839052"/>
    </source>
</evidence>
<evidence type="ECO:0000313" key="1">
    <source>
        <dbReference type="EMBL" id="CAG9933162.1"/>
    </source>
</evidence>
<dbReference type="EMBL" id="OU912926">
    <property type="protein sequence ID" value="CAG9933162.1"/>
    <property type="molecule type" value="Genomic_DNA"/>
</dbReference>
<dbReference type="RefSeq" id="WP_239796987.1">
    <property type="nucleotide sequence ID" value="NZ_OU912926.1"/>
</dbReference>
<protein>
    <submittedName>
        <fullName evidence="1">Uncharacterized protein</fullName>
    </submittedName>
</protein>
<reference evidence="1 2" key="1">
    <citation type="submission" date="2021-10" db="EMBL/GenBank/DDBJ databases">
        <authorList>
            <person name="Koch H."/>
        </authorList>
    </citation>
    <scope>NUCLEOTIDE SEQUENCE [LARGE SCALE GENOMIC DNA]</scope>
    <source>
        <strain evidence="1">6680</strain>
    </source>
</reference>
<organism evidence="1 2">
    <name type="scientific">Candidatus Nitrotoga arctica</name>
    <dbReference type="NCBI Taxonomy" id="453162"/>
    <lineage>
        <taxon>Bacteria</taxon>
        <taxon>Pseudomonadati</taxon>
        <taxon>Pseudomonadota</taxon>
        <taxon>Betaproteobacteria</taxon>
        <taxon>Nitrosomonadales</taxon>
        <taxon>Gallionellaceae</taxon>
        <taxon>Candidatus Nitrotoga</taxon>
    </lineage>
</organism>
<sequence length="94" mass="10794">MTAQTAVLQLADLIKKSIQANLEVTSVLNEHRIKFQHAHERNNLLFIAAFREIYRLDPESKLRVQQLMDGILIDMNDEFAAKTVIEAQELLKSC</sequence>
<accession>A0ABN8APN9</accession>
<proteinExistence type="predicted"/>
<dbReference type="Proteomes" id="UP000839052">
    <property type="component" value="Chromosome"/>
</dbReference>
<name>A0ABN8APN9_9PROT</name>